<keyword evidence="1" id="KW-1185">Reference proteome</keyword>
<name>A0A914CA30_9BILA</name>
<dbReference type="AlphaFoldDB" id="A0A914CA30"/>
<proteinExistence type="predicted"/>
<accession>A0A914CA30</accession>
<dbReference type="Proteomes" id="UP000887540">
    <property type="component" value="Unplaced"/>
</dbReference>
<evidence type="ECO:0000313" key="1">
    <source>
        <dbReference type="Proteomes" id="UP000887540"/>
    </source>
</evidence>
<sequence>METLDVRKMRNLHPLTGRAMDVPPMSLLRVFDFLHACIKKDSRRGKKDSIDLHFCSEDLCMNEWIHSH</sequence>
<organism evidence="1 2">
    <name type="scientific">Acrobeloides nanus</name>
    <dbReference type="NCBI Taxonomy" id="290746"/>
    <lineage>
        <taxon>Eukaryota</taxon>
        <taxon>Metazoa</taxon>
        <taxon>Ecdysozoa</taxon>
        <taxon>Nematoda</taxon>
        <taxon>Chromadorea</taxon>
        <taxon>Rhabditida</taxon>
        <taxon>Tylenchina</taxon>
        <taxon>Cephalobomorpha</taxon>
        <taxon>Cephaloboidea</taxon>
        <taxon>Cephalobidae</taxon>
        <taxon>Acrobeloides</taxon>
    </lineage>
</organism>
<evidence type="ECO:0000313" key="2">
    <source>
        <dbReference type="WBParaSite" id="ACRNAN_Path_689.g2571.t1"/>
    </source>
</evidence>
<reference evidence="2" key="1">
    <citation type="submission" date="2022-11" db="UniProtKB">
        <authorList>
            <consortium name="WormBaseParasite"/>
        </authorList>
    </citation>
    <scope>IDENTIFICATION</scope>
</reference>
<protein>
    <submittedName>
        <fullName evidence="2">Uncharacterized protein</fullName>
    </submittedName>
</protein>
<dbReference type="WBParaSite" id="ACRNAN_Path_689.g2571.t1">
    <property type="protein sequence ID" value="ACRNAN_Path_689.g2571.t1"/>
    <property type="gene ID" value="ACRNAN_Path_689.g2571"/>
</dbReference>